<dbReference type="AlphaFoldDB" id="A0A840VX13"/>
<proteinExistence type="inferred from homology"/>
<dbReference type="Gene3D" id="3.30.300.280">
    <property type="entry name" value="S-adenosylmethionine synthetase, C-terminal domain"/>
    <property type="match status" value="1"/>
</dbReference>
<gene>
    <name evidence="2" type="ORF">HNR07_000036</name>
</gene>
<dbReference type="RefSeq" id="WP_184360257.1">
    <property type="nucleotide sequence ID" value="NZ_BAAAKM010000013.1"/>
</dbReference>
<dbReference type="InterPro" id="IPR042543">
    <property type="entry name" value="AdoMet_synthase_2"/>
</dbReference>
<name>A0A840VX13_9ACTN</name>
<dbReference type="GO" id="GO:0004478">
    <property type="term" value="F:methionine adenosyltransferase activity"/>
    <property type="evidence" value="ECO:0007669"/>
    <property type="project" value="UniProtKB-EC"/>
</dbReference>
<dbReference type="PANTHER" id="PTHR36697:SF1">
    <property type="entry name" value="S-ADENOSYLMETHIONINE SYNTHASE"/>
    <property type="match status" value="1"/>
</dbReference>
<keyword evidence="2" id="KW-0808">Transferase</keyword>
<sequence length="416" mass="45728">MESLKSGAASNRLTIRTGVAVDDTLSVVERKGLGHPDTMADHLAESLSRSYSAYTLERFGAVLHHNFDKLALLGGASEVRYGGGRMTSPVRVLVNGRATRSCGAEVVPVDALVKSAVRQFFLERLPEVVEHLDIRLNVTENSSPGAVLMDDGVPERTRWFSPRSIEDLRERRTLLANDTSLGTGWAPRGPLEELVRELTDTYSAPGVFTRNNPWCGTDVKVMGYWDGRQLDLVMCVPQKSSHVQSREDYLRNTEIVLAECRRLVDHRFPQADVSIRLNARDVPSRDELYLTYTGSSIESGDEGVVGRGNRVNGLITPLRPMNLEGASGKNPVYHVGKLYNLVADRLAHQLHEATGGYAEVHLVSVTGQPLDQPGRVVLRLTAEEVQPDKLQSLVADALSSIPDLTDEIVREGVCLS</sequence>
<keyword evidence="3" id="KW-1185">Reference proteome</keyword>
<dbReference type="Pfam" id="PF01941">
    <property type="entry name" value="AdoMet_Synthase"/>
    <property type="match status" value="1"/>
</dbReference>
<protein>
    <submittedName>
        <fullName evidence="2">S-adenosylmethionine synthetase</fullName>
        <ecNumber evidence="2">2.5.1.6</ecNumber>
    </submittedName>
</protein>
<accession>A0A840VX13</accession>
<dbReference type="PANTHER" id="PTHR36697">
    <property type="entry name" value="S-ADENOSYLMETHIONINE SYNTHASE"/>
    <property type="match status" value="1"/>
</dbReference>
<dbReference type="Gene3D" id="3.30.300.10">
    <property type="match status" value="1"/>
</dbReference>
<organism evidence="2 3">
    <name type="scientific">Nocardiopsis metallicus</name>
    <dbReference type="NCBI Taxonomy" id="179819"/>
    <lineage>
        <taxon>Bacteria</taxon>
        <taxon>Bacillati</taxon>
        <taxon>Actinomycetota</taxon>
        <taxon>Actinomycetes</taxon>
        <taxon>Streptosporangiales</taxon>
        <taxon>Nocardiopsidaceae</taxon>
        <taxon>Nocardiopsis</taxon>
    </lineage>
</organism>
<dbReference type="InterPro" id="IPR027790">
    <property type="entry name" value="AdoMet_synthase_2_family"/>
</dbReference>
<dbReference type="InterPro" id="IPR042544">
    <property type="entry name" value="AdoMet_synthase_3"/>
</dbReference>
<dbReference type="Proteomes" id="UP000579647">
    <property type="component" value="Unassembled WGS sequence"/>
</dbReference>
<reference evidence="2 3" key="1">
    <citation type="submission" date="2020-08" db="EMBL/GenBank/DDBJ databases">
        <title>Sequencing the genomes of 1000 actinobacteria strains.</title>
        <authorList>
            <person name="Klenk H.-P."/>
        </authorList>
    </citation>
    <scope>NUCLEOTIDE SEQUENCE [LARGE SCALE GENOMIC DNA]</scope>
    <source>
        <strain evidence="2 3">DSM 44598</strain>
    </source>
</reference>
<comment type="caution">
    <text evidence="2">The sequence shown here is derived from an EMBL/GenBank/DDBJ whole genome shotgun (WGS) entry which is preliminary data.</text>
</comment>
<comment type="similarity">
    <text evidence="1">Belongs to the AdoMet synthetase 2 family.</text>
</comment>
<evidence type="ECO:0000256" key="1">
    <source>
        <dbReference type="ARBA" id="ARBA00006892"/>
    </source>
</evidence>
<dbReference type="EMBL" id="JACHDO010000001">
    <property type="protein sequence ID" value="MBB5488899.1"/>
    <property type="molecule type" value="Genomic_DNA"/>
</dbReference>
<dbReference type="EC" id="2.5.1.6" evidence="2"/>
<evidence type="ECO:0000313" key="3">
    <source>
        <dbReference type="Proteomes" id="UP000579647"/>
    </source>
</evidence>
<dbReference type="Gene3D" id="3.30.300.340">
    <property type="entry name" value="S-adenosylmethionine synthetase, N-terminal domain"/>
    <property type="match status" value="1"/>
</dbReference>
<evidence type="ECO:0000313" key="2">
    <source>
        <dbReference type="EMBL" id="MBB5488899.1"/>
    </source>
</evidence>